<evidence type="ECO:0000256" key="10">
    <source>
        <dbReference type="SAM" id="Coils"/>
    </source>
</evidence>
<feature type="transmembrane region" description="Helical" evidence="12">
    <location>
        <begin position="561"/>
        <end position="580"/>
    </location>
</feature>
<keyword evidence="4 12" id="KW-1133">Transmembrane helix</keyword>
<dbReference type="GO" id="GO:0038039">
    <property type="term" value="C:G protein-coupled receptor heterodimeric complex"/>
    <property type="evidence" value="ECO:0007669"/>
    <property type="project" value="TreeGrafter"/>
</dbReference>
<feature type="compositionally biased region" description="Basic and acidic residues" evidence="11">
    <location>
        <begin position="960"/>
        <end position="971"/>
    </location>
</feature>
<feature type="transmembrane region" description="Helical" evidence="12">
    <location>
        <begin position="738"/>
        <end position="756"/>
    </location>
</feature>
<dbReference type="GO" id="GO:0007214">
    <property type="term" value="P:gamma-aminobutyric acid signaling pathway"/>
    <property type="evidence" value="ECO:0007669"/>
    <property type="project" value="TreeGrafter"/>
</dbReference>
<dbReference type="OrthoDB" id="2150267at2759"/>
<dbReference type="STRING" id="45882.A0A0V1CFF8"/>
<dbReference type="GO" id="GO:0004965">
    <property type="term" value="F:G protein-coupled GABA receptor activity"/>
    <property type="evidence" value="ECO:0007669"/>
    <property type="project" value="InterPro"/>
</dbReference>
<accession>A0A0V1CFF8</accession>
<dbReference type="Pfam" id="PF01094">
    <property type="entry name" value="ANF_receptor"/>
    <property type="match status" value="2"/>
</dbReference>
<feature type="transmembrane region" description="Helical" evidence="12">
    <location>
        <begin position="640"/>
        <end position="661"/>
    </location>
</feature>
<keyword evidence="7 14" id="KW-0675">Receptor</keyword>
<name>A0A0V1CFF8_TRIBR</name>
<dbReference type="InterPro" id="IPR028082">
    <property type="entry name" value="Peripla_BP_I"/>
</dbReference>
<dbReference type="SUPFAM" id="SSF53822">
    <property type="entry name" value="Periplasmic binding protein-like I"/>
    <property type="match status" value="1"/>
</dbReference>
<feature type="transmembrane region" description="Helical" evidence="12">
    <location>
        <begin position="762"/>
        <end position="783"/>
    </location>
</feature>
<evidence type="ECO:0000256" key="1">
    <source>
        <dbReference type="ARBA" id="ARBA00004651"/>
    </source>
</evidence>
<dbReference type="InterPro" id="IPR017979">
    <property type="entry name" value="GPCR_3_CS"/>
</dbReference>
<gene>
    <name evidence="14" type="primary">GABBR2</name>
    <name evidence="14" type="ORF">T03_11049</name>
</gene>
<dbReference type="PRINTS" id="PR01176">
    <property type="entry name" value="GABABRECEPTR"/>
</dbReference>
<dbReference type="CDD" id="cd15294">
    <property type="entry name" value="7tmC_GABA-B-R2"/>
    <property type="match status" value="1"/>
</dbReference>
<evidence type="ECO:0000256" key="8">
    <source>
        <dbReference type="ARBA" id="ARBA00023180"/>
    </source>
</evidence>
<dbReference type="PANTHER" id="PTHR10519:SF74">
    <property type="entry name" value="GAMMA-AMINOBUTYRIC ACID TYPE B RECEPTOR SUBUNIT 2"/>
    <property type="match status" value="1"/>
</dbReference>
<dbReference type="PRINTS" id="PR01177">
    <property type="entry name" value="GABAB1RECPTR"/>
</dbReference>
<feature type="region of interest" description="Disordered" evidence="11">
    <location>
        <begin position="1072"/>
        <end position="1095"/>
    </location>
</feature>
<dbReference type="OMA" id="KDERSNM"/>
<feature type="compositionally biased region" description="Polar residues" evidence="11">
    <location>
        <begin position="1045"/>
        <end position="1056"/>
    </location>
</feature>
<feature type="transmembrane region" description="Helical" evidence="12">
    <location>
        <begin position="600"/>
        <end position="619"/>
    </location>
</feature>
<keyword evidence="15" id="KW-1185">Reference proteome</keyword>
<feature type="region of interest" description="Disordered" evidence="11">
    <location>
        <begin position="1118"/>
        <end position="1168"/>
    </location>
</feature>
<proteinExistence type="predicted"/>
<keyword evidence="2" id="KW-1003">Cell membrane</keyword>
<evidence type="ECO:0000256" key="6">
    <source>
        <dbReference type="ARBA" id="ARBA00023136"/>
    </source>
</evidence>
<feature type="compositionally biased region" description="Polar residues" evidence="11">
    <location>
        <begin position="1124"/>
        <end position="1143"/>
    </location>
</feature>
<protein>
    <submittedName>
        <fullName evidence="14">Gamma-aminobutyric acid type B receptor subunit 2</fullName>
    </submittedName>
</protein>
<dbReference type="PRINTS" id="PR00248">
    <property type="entry name" value="GPCRMGR"/>
</dbReference>
<evidence type="ECO:0000256" key="7">
    <source>
        <dbReference type="ARBA" id="ARBA00023170"/>
    </source>
</evidence>
<evidence type="ECO:0000259" key="13">
    <source>
        <dbReference type="PROSITE" id="PS50259"/>
    </source>
</evidence>
<dbReference type="InterPro" id="IPR017978">
    <property type="entry name" value="GPCR_3_C"/>
</dbReference>
<feature type="region of interest" description="Disordered" evidence="11">
    <location>
        <begin position="960"/>
        <end position="999"/>
    </location>
</feature>
<reference evidence="14 15" key="1">
    <citation type="submission" date="2015-01" db="EMBL/GenBank/DDBJ databases">
        <title>Evolution of Trichinella species and genotypes.</title>
        <authorList>
            <person name="Korhonen P.K."/>
            <person name="Edoardo P."/>
            <person name="Giuseppe L.R."/>
            <person name="Gasser R.B."/>
        </authorList>
    </citation>
    <scope>NUCLEOTIDE SEQUENCE [LARGE SCALE GENOMIC DNA]</scope>
    <source>
        <strain evidence="14">ISS120</strain>
    </source>
</reference>
<evidence type="ECO:0000256" key="2">
    <source>
        <dbReference type="ARBA" id="ARBA00022475"/>
    </source>
</evidence>
<dbReference type="PROSITE" id="PS00981">
    <property type="entry name" value="G_PROTEIN_RECEP_F3_3"/>
    <property type="match status" value="1"/>
</dbReference>
<dbReference type="Pfam" id="PF00003">
    <property type="entry name" value="7tm_3"/>
    <property type="match status" value="1"/>
</dbReference>
<dbReference type="PANTHER" id="PTHR10519">
    <property type="entry name" value="GABA-B RECEPTOR"/>
    <property type="match status" value="1"/>
</dbReference>
<keyword evidence="6 12" id="KW-0472">Membrane</keyword>
<sequence>MACERYVCKGVLLVFATVIVTTLDVLCQKCNHWHRRPFTPGKEIPLYIGAMFSSVEESTHIGAVESNLRPAIDIALADINNHPCVLRGYNLTLINKDTQCKPSMGMKSFFDMMNEERKKLAIFGGACTRTNELVAMAANFWHKVQLSYAENHPMFSSRDSKDMYQTFYRIVPGHRDQLQARIRFLHHFNWTKVGAIVQNDDSRHSLNTNDNCVPCEFYYLPSQQQKLTTFILETVSVFCKANKAPHMEAFTTAIERKHGVAILATHGFSSTKMNIREGLKHLKAKDARIIIGEFNVSLAAAVFCEAYSQKLYGPEYVWIIPGYHQDYWWLSKTDQLPCSRFQLRKALEGHFALRFTVIRSDTTRVWSDKTAAQYDAEYRAKCKPPHCQYSKYHGYVYDGLWTIAQAAENLITTMMMRGKHFNPEQDLLDSDRDVMGAWKLALMEAIDSLEFEGVTGKVRFYQNERLGRIRIVRFQNQSYTAVGEYDGAEDRFTLFGQRIIWQNGSPPADAIQEVIIRRYVDYSVFYIMCSLVAICIMLAIALLTVNIYFRNHKFIKMSSPNVNNLIILGSIMTYCSVILLGIDTNMVSELDYSRMCTAKVWILCFGFTLAFGSMFAKTWRVHSIFNDIHLHKKAIKDYKLFLIVGVLLLIDVLILSTWLIIDPMQMAVKQLPTEKDERSNLLIKPTIEYCKTDYTVVFQALLYGYKGIFLVLGCFLAWETRNVNVPALNDSKYIGMSVYNVVLVCGVGVAISFILQDQINECYIIISMFIIFCTTITLALVFVPKIVELMQNHRDPTIHYPRAMMRSLYVINKNRMLNKDIREQILRQEKEKRILKRRLSAVRRETLAILKYSAKLNTSVHQVEDDHSKRETVMMQASDDDRPYGGVYVGPTDEKPRISCEALVSHRESHSPGHLFITKKFPPTVAKVDQSESPSLSIKSKADEYASSACRSEENCDEESSKTRRCCRGEEQQQQQQYQTVNLPRRSVTPSISEPDHRRSMSSIAYSSFHSLIALGEQMNRRRGGNDDGDDDDGENLIPADQQRKSQSPPACSSYSFENQTVTALVTEDESTITAAEDDSSSTQTLTKEPKCVESQSPISSILRLGKIFRNRKIANNTDKKNNVGYSNSNSISLQNLPQSSIGGTARSKFEESANRQKKLKSDNNRTPTTAALLRTCNSIDTAECSSNRSTQVQTDEEKEKIFEKLSKEKTTKEQQLKFTYQRRTLSKLQTFADDRNWRQICTQLLWIHDHPKLGRGELVEIAALQCPLAQHVRATVQMPVAGLEQTNQHAVHSQVMAEQNEKAGRHTSDLQFHLRTTVIGQFVFVQRNMGVEQNRFRLPKTVQIERFFSSNDLINKSIN</sequence>
<evidence type="ECO:0000256" key="12">
    <source>
        <dbReference type="SAM" id="Phobius"/>
    </source>
</evidence>
<evidence type="ECO:0000256" key="11">
    <source>
        <dbReference type="SAM" id="MobiDB-lite"/>
    </source>
</evidence>
<feature type="region of interest" description="Disordered" evidence="11">
    <location>
        <begin position="1020"/>
        <end position="1056"/>
    </location>
</feature>
<evidence type="ECO:0000256" key="5">
    <source>
        <dbReference type="ARBA" id="ARBA00023040"/>
    </source>
</evidence>
<evidence type="ECO:0000313" key="14">
    <source>
        <dbReference type="EMBL" id="KRY48000.1"/>
    </source>
</evidence>
<dbReference type="InterPro" id="IPR002455">
    <property type="entry name" value="GPCR3_GABA-B"/>
</dbReference>
<evidence type="ECO:0000256" key="9">
    <source>
        <dbReference type="ARBA" id="ARBA00023224"/>
    </source>
</evidence>
<evidence type="ECO:0000313" key="15">
    <source>
        <dbReference type="Proteomes" id="UP000054653"/>
    </source>
</evidence>
<dbReference type="InterPro" id="IPR000337">
    <property type="entry name" value="GPCR_3"/>
</dbReference>
<organism evidence="14 15">
    <name type="scientific">Trichinella britovi</name>
    <name type="common">Parasitic roundworm</name>
    <dbReference type="NCBI Taxonomy" id="45882"/>
    <lineage>
        <taxon>Eukaryota</taxon>
        <taxon>Metazoa</taxon>
        <taxon>Ecdysozoa</taxon>
        <taxon>Nematoda</taxon>
        <taxon>Enoplea</taxon>
        <taxon>Dorylaimia</taxon>
        <taxon>Trichinellida</taxon>
        <taxon>Trichinellidae</taxon>
        <taxon>Trichinella</taxon>
    </lineage>
</organism>
<keyword evidence="5" id="KW-0297">G-protein coupled receptor</keyword>
<evidence type="ECO:0000256" key="3">
    <source>
        <dbReference type="ARBA" id="ARBA00022692"/>
    </source>
</evidence>
<keyword evidence="9" id="KW-0807">Transducer</keyword>
<feature type="transmembrane region" description="Helical" evidence="12">
    <location>
        <begin position="696"/>
        <end position="718"/>
    </location>
</feature>
<comment type="caution">
    <text evidence="14">The sequence shown here is derived from an EMBL/GenBank/DDBJ whole genome shotgun (WGS) entry which is preliminary data.</text>
</comment>
<dbReference type="EMBL" id="JYDI01000222">
    <property type="protein sequence ID" value="KRY48000.1"/>
    <property type="molecule type" value="Genomic_DNA"/>
</dbReference>
<dbReference type="InterPro" id="IPR001828">
    <property type="entry name" value="ANF_lig-bd_rcpt"/>
</dbReference>
<feature type="coiled-coil region" evidence="10">
    <location>
        <begin position="818"/>
        <end position="845"/>
    </location>
</feature>
<dbReference type="Gene3D" id="3.40.50.2300">
    <property type="match status" value="4"/>
</dbReference>
<keyword evidence="10" id="KW-0175">Coiled coil</keyword>
<comment type="subcellular location">
    <subcellularLocation>
        <location evidence="1">Cell membrane</location>
        <topology evidence="1">Multi-pass membrane protein</topology>
    </subcellularLocation>
</comment>
<feature type="compositionally biased region" description="Basic and acidic residues" evidence="11">
    <location>
        <begin position="1148"/>
        <end position="1164"/>
    </location>
</feature>
<dbReference type="Proteomes" id="UP000054653">
    <property type="component" value="Unassembled WGS sequence"/>
</dbReference>
<feature type="transmembrane region" description="Helical" evidence="12">
    <location>
        <begin position="524"/>
        <end position="549"/>
    </location>
</feature>
<dbReference type="CDD" id="cd06366">
    <property type="entry name" value="PBP1_GABAb_receptor"/>
    <property type="match status" value="1"/>
</dbReference>
<keyword evidence="3 12" id="KW-0812">Transmembrane</keyword>
<feature type="domain" description="G-protein coupled receptors family 3 profile" evidence="13">
    <location>
        <begin position="531"/>
        <end position="790"/>
    </location>
</feature>
<dbReference type="PROSITE" id="PS50259">
    <property type="entry name" value="G_PROTEIN_RECEP_F3_4"/>
    <property type="match status" value="1"/>
</dbReference>
<evidence type="ECO:0000256" key="4">
    <source>
        <dbReference type="ARBA" id="ARBA00022989"/>
    </source>
</evidence>
<keyword evidence="8" id="KW-0325">Glycoprotein</keyword>